<dbReference type="InterPro" id="IPR001356">
    <property type="entry name" value="HD"/>
</dbReference>
<feature type="region of interest" description="Disordered" evidence="1">
    <location>
        <begin position="265"/>
        <end position="285"/>
    </location>
</feature>
<dbReference type="GO" id="GO:0003677">
    <property type="term" value="F:DNA binding"/>
    <property type="evidence" value="ECO:0007669"/>
    <property type="project" value="InterPro"/>
</dbReference>
<feature type="region of interest" description="Disordered" evidence="1">
    <location>
        <begin position="307"/>
        <end position="344"/>
    </location>
</feature>
<name>A0A9P6ZXL7_9AGAM</name>
<proteinExistence type="predicted"/>
<evidence type="ECO:0000313" key="3">
    <source>
        <dbReference type="Proteomes" id="UP000714275"/>
    </source>
</evidence>
<dbReference type="AlphaFoldDB" id="A0A9P6ZXL7"/>
<sequence>MASRIPNVPRQTKVSNSKGYYLRCRDVDGTSVMITQTATGLGAHTRWIYPEHDTNDNEEENGMDVDKEGDATPPPSTTTCFPETHMTQHAFDAGSVLRTPVKRPQPLQRSPERIGFKGINFWHNNSLGTRTVEQTSSGIHVRYVLQRPIGSVTNLTKEQILEHEFQKNHETFLTQVGKLLGREEKERVAREMNLTLPAAGGSAGAGTARHVHFALPEPSIFIEEEEEVSEFGVGPTGERLNSQGLPMLGAHGTVIIDPTFKPQVRPTLPAPKAPQTQTEPADQENTKHLGSITVEGKEWQVYKTLRPRKDGQPRIIRSSPVQTRTRKPRKSMGSSPLTRQRQPTILIDVI</sequence>
<comment type="caution">
    <text evidence="2">The sequence shown here is derived from an EMBL/GenBank/DDBJ whole genome shotgun (WGS) entry which is preliminary data.</text>
</comment>
<evidence type="ECO:0000313" key="2">
    <source>
        <dbReference type="EMBL" id="KAG1778040.1"/>
    </source>
</evidence>
<dbReference type="CDD" id="cd00086">
    <property type="entry name" value="homeodomain"/>
    <property type="match status" value="1"/>
</dbReference>
<keyword evidence="3" id="KW-1185">Reference proteome</keyword>
<gene>
    <name evidence="2" type="ORF">EV702DRAFT_1267941</name>
</gene>
<dbReference type="EMBL" id="JABBWD010000017">
    <property type="protein sequence ID" value="KAG1778040.1"/>
    <property type="molecule type" value="Genomic_DNA"/>
</dbReference>
<protein>
    <submittedName>
        <fullName evidence="2">Uncharacterized protein</fullName>
    </submittedName>
</protein>
<dbReference type="OrthoDB" id="2753420at2759"/>
<feature type="compositionally biased region" description="Polar residues" evidence="1">
    <location>
        <begin position="332"/>
        <end position="343"/>
    </location>
</feature>
<organism evidence="2 3">
    <name type="scientific">Suillus placidus</name>
    <dbReference type="NCBI Taxonomy" id="48579"/>
    <lineage>
        <taxon>Eukaryota</taxon>
        <taxon>Fungi</taxon>
        <taxon>Dikarya</taxon>
        <taxon>Basidiomycota</taxon>
        <taxon>Agaricomycotina</taxon>
        <taxon>Agaricomycetes</taxon>
        <taxon>Agaricomycetidae</taxon>
        <taxon>Boletales</taxon>
        <taxon>Suillineae</taxon>
        <taxon>Suillaceae</taxon>
        <taxon>Suillus</taxon>
    </lineage>
</organism>
<accession>A0A9P6ZXL7</accession>
<reference evidence="2" key="1">
    <citation type="journal article" date="2020" name="New Phytol.">
        <title>Comparative genomics reveals dynamic genome evolution in host specialist ectomycorrhizal fungi.</title>
        <authorList>
            <person name="Lofgren L.A."/>
            <person name="Nguyen N.H."/>
            <person name="Vilgalys R."/>
            <person name="Ruytinx J."/>
            <person name="Liao H.L."/>
            <person name="Branco S."/>
            <person name="Kuo A."/>
            <person name="LaButti K."/>
            <person name="Lipzen A."/>
            <person name="Andreopoulos W."/>
            <person name="Pangilinan J."/>
            <person name="Riley R."/>
            <person name="Hundley H."/>
            <person name="Na H."/>
            <person name="Barry K."/>
            <person name="Grigoriev I.V."/>
            <person name="Stajich J.E."/>
            <person name="Kennedy P.G."/>
        </authorList>
    </citation>
    <scope>NUCLEOTIDE SEQUENCE</scope>
    <source>
        <strain evidence="2">DOB743</strain>
    </source>
</reference>
<feature type="region of interest" description="Disordered" evidence="1">
    <location>
        <begin position="51"/>
        <end position="76"/>
    </location>
</feature>
<dbReference type="Proteomes" id="UP000714275">
    <property type="component" value="Unassembled WGS sequence"/>
</dbReference>
<evidence type="ECO:0000256" key="1">
    <source>
        <dbReference type="SAM" id="MobiDB-lite"/>
    </source>
</evidence>